<evidence type="ECO:0000256" key="3">
    <source>
        <dbReference type="ARBA" id="ARBA00022989"/>
    </source>
</evidence>
<gene>
    <name evidence="6" type="ORF">CU098_011661</name>
</gene>
<keyword evidence="4 5" id="KW-0472">Membrane</keyword>
<evidence type="ECO:0000313" key="7">
    <source>
        <dbReference type="Proteomes" id="UP000253551"/>
    </source>
</evidence>
<keyword evidence="7" id="KW-1185">Reference proteome</keyword>
<evidence type="ECO:0000256" key="1">
    <source>
        <dbReference type="ARBA" id="ARBA00004141"/>
    </source>
</evidence>
<feature type="transmembrane region" description="Helical" evidence="5">
    <location>
        <begin position="296"/>
        <end position="316"/>
    </location>
</feature>
<keyword evidence="3 5" id="KW-1133">Transmembrane helix</keyword>
<feature type="transmembrane region" description="Helical" evidence="5">
    <location>
        <begin position="322"/>
        <end position="347"/>
    </location>
</feature>
<dbReference type="AlphaFoldDB" id="A0A367KK81"/>
<dbReference type="InterPro" id="IPR002293">
    <property type="entry name" value="AA/rel_permease1"/>
</dbReference>
<dbReference type="Gene3D" id="1.20.1740.10">
    <property type="entry name" value="Amino acid/polyamine transporter I"/>
    <property type="match status" value="1"/>
</dbReference>
<feature type="transmembrane region" description="Helical" evidence="5">
    <location>
        <begin position="198"/>
        <end position="220"/>
    </location>
</feature>
<feature type="transmembrane region" description="Helical" evidence="5">
    <location>
        <begin position="46"/>
        <end position="68"/>
    </location>
</feature>
<evidence type="ECO:0000313" key="6">
    <source>
        <dbReference type="EMBL" id="RCI02606.1"/>
    </source>
</evidence>
<name>A0A367KK81_RHIST</name>
<feature type="transmembrane region" description="Helical" evidence="5">
    <location>
        <begin position="359"/>
        <end position="382"/>
    </location>
</feature>
<keyword evidence="2 5" id="KW-0812">Transmembrane</keyword>
<dbReference type="Pfam" id="PF13520">
    <property type="entry name" value="AA_permease_2"/>
    <property type="match status" value="1"/>
</dbReference>
<reference evidence="6 7" key="1">
    <citation type="journal article" date="2018" name="G3 (Bethesda)">
        <title>Phylogenetic and Phylogenomic Definition of Rhizopus Species.</title>
        <authorList>
            <person name="Gryganskyi A.P."/>
            <person name="Golan J."/>
            <person name="Dolatabadi S."/>
            <person name="Mondo S."/>
            <person name="Robb S."/>
            <person name="Idnurm A."/>
            <person name="Muszewska A."/>
            <person name="Steczkiewicz K."/>
            <person name="Masonjones S."/>
            <person name="Liao H.L."/>
            <person name="Gajdeczka M.T."/>
            <person name="Anike F."/>
            <person name="Vuek A."/>
            <person name="Anishchenko I.M."/>
            <person name="Voigt K."/>
            <person name="de Hoog G.S."/>
            <person name="Smith M.E."/>
            <person name="Heitman J."/>
            <person name="Vilgalys R."/>
            <person name="Stajich J.E."/>
        </authorList>
    </citation>
    <scope>NUCLEOTIDE SEQUENCE [LARGE SCALE GENOMIC DNA]</scope>
    <source>
        <strain evidence="6 7">LSU 92-RS-03</strain>
    </source>
</reference>
<feature type="transmembrane region" description="Helical" evidence="5">
    <location>
        <begin position="6"/>
        <end position="26"/>
    </location>
</feature>
<feature type="transmembrane region" description="Helical" evidence="5">
    <location>
        <begin position="167"/>
        <end position="186"/>
    </location>
</feature>
<feature type="transmembrane region" description="Helical" evidence="5">
    <location>
        <begin position="88"/>
        <end position="107"/>
    </location>
</feature>
<protein>
    <submittedName>
        <fullName evidence="6">Uncharacterized protein</fullName>
    </submittedName>
</protein>
<dbReference type="PANTHER" id="PTHR11785:SF353">
    <property type="entry name" value="METHIONINE TRANSPORTER (EUROFUNG)"/>
    <property type="match status" value="1"/>
</dbReference>
<dbReference type="OrthoDB" id="5982228at2759"/>
<feature type="transmembrane region" description="Helical" evidence="5">
    <location>
        <begin position="119"/>
        <end position="139"/>
    </location>
</feature>
<dbReference type="InterPro" id="IPR050598">
    <property type="entry name" value="AminoAcid_Transporter"/>
</dbReference>
<dbReference type="STRING" id="4846.A0A367KK81"/>
<comment type="caution">
    <text evidence="6">The sequence shown here is derived from an EMBL/GenBank/DDBJ whole genome shotgun (WGS) entry which is preliminary data.</text>
</comment>
<accession>A0A367KK81</accession>
<dbReference type="EMBL" id="PJQM01001328">
    <property type="protein sequence ID" value="RCI02606.1"/>
    <property type="molecule type" value="Genomic_DNA"/>
</dbReference>
<evidence type="ECO:0000256" key="4">
    <source>
        <dbReference type="ARBA" id="ARBA00023136"/>
    </source>
</evidence>
<evidence type="ECO:0000256" key="2">
    <source>
        <dbReference type="ARBA" id="ARBA00022692"/>
    </source>
</evidence>
<feature type="transmembrane region" description="Helical" evidence="5">
    <location>
        <begin position="250"/>
        <end position="275"/>
    </location>
</feature>
<comment type="subcellular location">
    <subcellularLocation>
        <location evidence="1">Membrane</location>
        <topology evidence="1">Multi-pass membrane protein</topology>
    </subcellularLocation>
</comment>
<dbReference type="GO" id="GO:0016020">
    <property type="term" value="C:membrane"/>
    <property type="evidence" value="ECO:0007669"/>
    <property type="project" value="UniProtKB-SubCell"/>
</dbReference>
<dbReference type="PANTHER" id="PTHR11785">
    <property type="entry name" value="AMINO ACID TRANSPORTER"/>
    <property type="match status" value="1"/>
</dbReference>
<evidence type="ECO:0000256" key="5">
    <source>
        <dbReference type="SAM" id="Phobius"/>
    </source>
</evidence>
<sequence>MMILWFIGAVFAATGVWNYLELGTMLPRSGGEQEYLAYQYPRPRELISFVFLMIVGVFGNGSGLAQGSAVFGSNILYAIGGSDYTNDWAARGFAVFCLVFWLVLNIVSTKAAIHANNAFTILKVVILILLICVGFAGLAGRFPNQPDLSVNFSFQGTLNNPGSYANAIYYVIYAYGGWSNLNYVIDELQDPIKNLPKCSIAALALVTVLYLLANVAYLAVLSLDMIINSNSTVAANFFDASFGGIFGSRVLPVLIGLSSFGTMGSLFYSGSRIILEAARKGYLPYDRFFGKVHPRLQSPIPALSLLFLISLIFLLAPPPGVVFEFIIAFAGYGTYFFSASAVVGLLIMRRTQPNVKRPVKVPLVPYLVTISIALLSVGIWYYRVVYKDSLSKSYNAEIRANGQQTLFDDVYQIEHDDDSVAEKALEEYNSKT</sequence>
<dbReference type="Proteomes" id="UP000253551">
    <property type="component" value="Unassembled WGS sequence"/>
</dbReference>
<dbReference type="GO" id="GO:0015179">
    <property type="term" value="F:L-amino acid transmembrane transporter activity"/>
    <property type="evidence" value="ECO:0007669"/>
    <property type="project" value="TreeGrafter"/>
</dbReference>
<dbReference type="PIRSF" id="PIRSF006060">
    <property type="entry name" value="AA_transporter"/>
    <property type="match status" value="1"/>
</dbReference>
<proteinExistence type="predicted"/>
<organism evidence="6 7">
    <name type="scientific">Rhizopus stolonifer</name>
    <name type="common">Rhizopus nigricans</name>
    <dbReference type="NCBI Taxonomy" id="4846"/>
    <lineage>
        <taxon>Eukaryota</taxon>
        <taxon>Fungi</taxon>
        <taxon>Fungi incertae sedis</taxon>
        <taxon>Mucoromycota</taxon>
        <taxon>Mucoromycotina</taxon>
        <taxon>Mucoromycetes</taxon>
        <taxon>Mucorales</taxon>
        <taxon>Mucorineae</taxon>
        <taxon>Rhizopodaceae</taxon>
        <taxon>Rhizopus</taxon>
    </lineage>
</organism>